<dbReference type="EMBL" id="MSTI01000125">
    <property type="protein sequence ID" value="OLV16864.1"/>
    <property type="molecule type" value="Genomic_DNA"/>
</dbReference>
<keyword evidence="1" id="KW-1133">Transmembrane helix</keyword>
<dbReference type="STRING" id="249408.BOO71_0010582"/>
<reference evidence="2 3" key="1">
    <citation type="submission" date="2017-01" db="EMBL/GenBank/DDBJ databases">
        <title>Genome Analysis of Deinococcus marmoris KOPRI26562.</title>
        <authorList>
            <person name="Kim J.H."/>
            <person name="Oh H.-M."/>
        </authorList>
    </citation>
    <scope>NUCLEOTIDE SEQUENCE [LARGE SCALE GENOMIC DNA]</scope>
    <source>
        <strain evidence="2 3">KOPRI26562</strain>
    </source>
</reference>
<sequence>MHSQKNQGFILITVLMVMALIAVIGTTLLIKSTSELKQSSNSEGQARARGYAEAAQADMFYDLANPGLISINDAFTPYVNLFSQSNANPSVTPIVPASAYQSVLASIRGAFPPLNSPGSLTAGTYTSTINFRSLRADEGSFNRNGQTYYLDYSINGAANTFGNRRNVVTEGTMRINLGRQSLNQFILLADDGGSGSNGSSGFFDTSSTYDGPVHVNKNWALSGNPTFLAGATTSSSFIWMNDAKKCAGFTFVKVSGQQASPGGCTTPNTNGKGLQYNKDPIDLPKNAFSQARASLGLDEKDLSAPSKAETCQGLGLTTCPNTLSKGTYLPANGNIVSGGIYVEGNASVTLSTSGPLQLYTIKDQNNKITVITVDYQANTTTYLNPSGVTKVLTGIPNGQLYVSGMITALSGPPRTGLLPGTLEPGKVPAVIPPAIAAKTQLNVAASGQISLTGDLTYKDDPRQVANAQNVLGIISGTDHVTVGDAAPDDIYVSGAVLAGANGRGLKVQTPNGGRPRGAIHLLGSLAESEDQIRGQVTQSGTPSAGYADDFRFDQRFFNGAVAPPFFPATTKFGVQTGWPIQRTWNEN</sequence>
<dbReference type="Proteomes" id="UP000186607">
    <property type="component" value="Unassembled WGS sequence"/>
</dbReference>
<organism evidence="2 3">
    <name type="scientific">Deinococcus marmoris</name>
    <dbReference type="NCBI Taxonomy" id="249408"/>
    <lineage>
        <taxon>Bacteria</taxon>
        <taxon>Thermotogati</taxon>
        <taxon>Deinococcota</taxon>
        <taxon>Deinococci</taxon>
        <taxon>Deinococcales</taxon>
        <taxon>Deinococcaceae</taxon>
        <taxon>Deinococcus</taxon>
    </lineage>
</organism>
<comment type="caution">
    <text evidence="2">The sequence shown here is derived from an EMBL/GenBank/DDBJ whole genome shotgun (WGS) entry which is preliminary data.</text>
</comment>
<protein>
    <recommendedName>
        <fullName evidence="4">Type 4 fimbrial biogenesis protein PilX N-terminal domain-containing protein</fullName>
    </recommendedName>
</protein>
<feature type="transmembrane region" description="Helical" evidence="1">
    <location>
        <begin position="9"/>
        <end position="30"/>
    </location>
</feature>
<dbReference type="Pfam" id="PF16241">
    <property type="entry name" value="DUF4900"/>
    <property type="match status" value="1"/>
</dbReference>
<dbReference type="RefSeq" id="WP_075834720.1">
    <property type="nucleotide sequence ID" value="NZ_MSTI01000125.1"/>
</dbReference>
<dbReference type="OrthoDB" id="59374at2"/>
<gene>
    <name evidence="2" type="ORF">BOO71_0010582</name>
</gene>
<keyword evidence="3" id="KW-1185">Reference proteome</keyword>
<accession>A0A1U7NVB6</accession>
<dbReference type="AlphaFoldDB" id="A0A1U7NVB6"/>
<evidence type="ECO:0000313" key="2">
    <source>
        <dbReference type="EMBL" id="OLV16864.1"/>
    </source>
</evidence>
<keyword evidence="1" id="KW-0812">Transmembrane</keyword>
<name>A0A1U7NVB6_9DEIO</name>
<evidence type="ECO:0000313" key="3">
    <source>
        <dbReference type="Proteomes" id="UP000186607"/>
    </source>
</evidence>
<evidence type="ECO:0000256" key="1">
    <source>
        <dbReference type="SAM" id="Phobius"/>
    </source>
</evidence>
<keyword evidence="1" id="KW-0472">Membrane</keyword>
<evidence type="ECO:0008006" key="4">
    <source>
        <dbReference type="Google" id="ProtNLM"/>
    </source>
</evidence>
<proteinExistence type="predicted"/>
<dbReference type="InterPro" id="IPR032601">
    <property type="entry name" value="DUF4900"/>
</dbReference>